<dbReference type="Proteomes" id="UP000279259">
    <property type="component" value="Unassembled WGS sequence"/>
</dbReference>
<dbReference type="InterPro" id="IPR022312">
    <property type="entry name" value="DNA_pol_X"/>
</dbReference>
<accession>A0A427YJY3</accession>
<keyword evidence="9" id="KW-0548">Nucleotidyltransferase</keyword>
<dbReference type="GO" id="GO:0006303">
    <property type="term" value="P:double-strand break repair via nonhomologous end joining"/>
    <property type="evidence" value="ECO:0007669"/>
    <property type="project" value="TreeGrafter"/>
</dbReference>
<dbReference type="CDD" id="cd00027">
    <property type="entry name" value="BRCT"/>
    <property type="match status" value="1"/>
</dbReference>
<protein>
    <recommendedName>
        <fullName evidence="9">DNA polymerase</fullName>
        <ecNumber evidence="9">2.7.7.7</ecNumber>
    </recommendedName>
</protein>
<dbReference type="InterPro" id="IPR010996">
    <property type="entry name" value="HHH_MUS81"/>
</dbReference>
<dbReference type="InterPro" id="IPR018944">
    <property type="entry name" value="DNA_pol_lambd_fingers_domain"/>
</dbReference>
<keyword evidence="13" id="KW-1185">Reference proteome</keyword>
<dbReference type="SMART" id="SM00483">
    <property type="entry name" value="POLXc"/>
    <property type="match status" value="1"/>
</dbReference>
<dbReference type="InterPro" id="IPR002054">
    <property type="entry name" value="DNA-dir_DNA_pol_X"/>
</dbReference>
<organism evidence="12 13">
    <name type="scientific">Saitozyma podzolica</name>
    <dbReference type="NCBI Taxonomy" id="1890683"/>
    <lineage>
        <taxon>Eukaryota</taxon>
        <taxon>Fungi</taxon>
        <taxon>Dikarya</taxon>
        <taxon>Basidiomycota</taxon>
        <taxon>Agaricomycotina</taxon>
        <taxon>Tremellomycetes</taxon>
        <taxon>Tremellales</taxon>
        <taxon>Trimorphomycetaceae</taxon>
        <taxon>Saitozyma</taxon>
    </lineage>
</organism>
<sequence length="648" mass="71049">MGRLKGKKDLQTLTKHFEAFEKGVAKDNAAERSGVTDRKGKGKARSAGQVGLGLGSKVFDGLRFCISPEIGAVSKHKSWWDIIAKMGGTVVIRPDTAITHVIYDGRSAALLARELGLDTLSELPEGTVCVKWDWVVKCKMANKVLETGPWLSFQKTAFNRAFSSNAAIREGSRMRDITTDLLKGRSISITKRREPSASDSETESSKKQRAAPSVLERQPQPPKPVPQRSSEAAPTAPADAYRDNATTHGAGRGPGWENPLANKGDGLDELISGLQDGTIREDEDESVKENGIANEVADDEYEGTNPCLVADKFKCGQNHDGADDKSPNEYLARKFEEMYDLYQGVAGKDFFSVRNYRMAAGIMRRTPWPITKGADASKIKGIGANLAERWIDEFLSGRPGRLFYEDTSQARAIAAFKDIYGVGKSQANELYKRGARSIDDLRADPERYGLTSGQQVGLELYDDLRARIPREECKAIYDLVRSEAMAIDPKLWIEIMGSYRRGQEASGDVDFLITEDTEDGGSHAGVMGKLVNRLRDRGVITHELSQPHDWRALEAKWMGVGRATPEGKYRRIDILCIPFDQWGAALIYFTGNDVASAPSQTITAGRGLSMGKGSGSGCSGSGRPKDRLDVRSASLESGFWASIGYRFV</sequence>
<comment type="caution">
    <text evidence="12">The sequence shown here is derived from an EMBL/GenBank/DDBJ whole genome shotgun (WGS) entry which is preliminary data.</text>
</comment>
<dbReference type="GO" id="GO:0003887">
    <property type="term" value="F:DNA-directed DNA polymerase activity"/>
    <property type="evidence" value="ECO:0007669"/>
    <property type="project" value="UniProtKB-UniRule"/>
</dbReference>
<comment type="subcellular location">
    <subcellularLocation>
        <location evidence="9">Nucleus</location>
    </subcellularLocation>
</comment>
<evidence type="ECO:0000256" key="8">
    <source>
        <dbReference type="ARBA" id="ARBA00049244"/>
    </source>
</evidence>
<proteinExistence type="inferred from homology"/>
<keyword evidence="9" id="KW-0539">Nucleus</keyword>
<dbReference type="InterPro" id="IPR002008">
    <property type="entry name" value="DNA_pol_X_beta-like"/>
</dbReference>
<evidence type="ECO:0000256" key="3">
    <source>
        <dbReference type="ARBA" id="ARBA00022705"/>
    </source>
</evidence>
<dbReference type="PROSITE" id="PS50172">
    <property type="entry name" value="BRCT"/>
    <property type="match status" value="1"/>
</dbReference>
<dbReference type="Pfam" id="PF10391">
    <property type="entry name" value="DNA_pol_lambd_f"/>
    <property type="match status" value="1"/>
</dbReference>
<dbReference type="InterPro" id="IPR001357">
    <property type="entry name" value="BRCT_dom"/>
</dbReference>
<evidence type="ECO:0000256" key="10">
    <source>
        <dbReference type="SAM" id="MobiDB-lite"/>
    </source>
</evidence>
<feature type="compositionally biased region" description="Gly residues" evidence="10">
    <location>
        <begin position="608"/>
        <end position="620"/>
    </location>
</feature>
<evidence type="ECO:0000256" key="7">
    <source>
        <dbReference type="ARBA" id="ARBA00023239"/>
    </source>
</evidence>
<dbReference type="Gene3D" id="3.30.460.10">
    <property type="entry name" value="Beta Polymerase, domain 2"/>
    <property type="match status" value="1"/>
</dbReference>
<dbReference type="GO" id="GO:0046872">
    <property type="term" value="F:metal ion binding"/>
    <property type="evidence" value="ECO:0007669"/>
    <property type="project" value="UniProtKB-UniRule"/>
</dbReference>
<comment type="similarity">
    <text evidence="9">Belongs to the DNA polymerase type-X family.</text>
</comment>
<evidence type="ECO:0000313" key="13">
    <source>
        <dbReference type="Proteomes" id="UP000279259"/>
    </source>
</evidence>
<dbReference type="GO" id="GO:0016829">
    <property type="term" value="F:lyase activity"/>
    <property type="evidence" value="ECO:0007669"/>
    <property type="project" value="UniProtKB-KW"/>
</dbReference>
<dbReference type="SUPFAM" id="SSF81585">
    <property type="entry name" value="PsbU/PolX domain-like"/>
    <property type="match status" value="1"/>
</dbReference>
<dbReference type="PRINTS" id="PR00870">
    <property type="entry name" value="DNAPOLXBETA"/>
</dbReference>
<dbReference type="EMBL" id="RSCD01000008">
    <property type="protein sequence ID" value="RSH91408.1"/>
    <property type="molecule type" value="Genomic_DNA"/>
</dbReference>
<evidence type="ECO:0000256" key="1">
    <source>
        <dbReference type="ARBA" id="ARBA00001936"/>
    </source>
</evidence>
<dbReference type="InterPro" id="IPR043519">
    <property type="entry name" value="NT_sf"/>
</dbReference>
<keyword evidence="9" id="KW-0808">Transferase</keyword>
<evidence type="ECO:0000313" key="12">
    <source>
        <dbReference type="EMBL" id="RSH91408.1"/>
    </source>
</evidence>
<dbReference type="Pfam" id="PF14792">
    <property type="entry name" value="DNA_pol_B_palm"/>
    <property type="match status" value="1"/>
</dbReference>
<dbReference type="GO" id="GO:0003677">
    <property type="term" value="F:DNA binding"/>
    <property type="evidence" value="ECO:0007669"/>
    <property type="project" value="UniProtKB-UniRule"/>
</dbReference>
<reference evidence="12 13" key="1">
    <citation type="submission" date="2018-11" db="EMBL/GenBank/DDBJ databases">
        <title>Genome sequence of Saitozyma podzolica DSM 27192.</title>
        <authorList>
            <person name="Aliyu H."/>
            <person name="Gorte O."/>
            <person name="Ochsenreither K."/>
        </authorList>
    </citation>
    <scope>NUCLEOTIDE SEQUENCE [LARGE SCALE GENOMIC DNA]</scope>
    <source>
        <strain evidence="12 13">DSM 27192</strain>
    </source>
</reference>
<dbReference type="OrthoDB" id="205514at2759"/>
<dbReference type="InterPro" id="IPR036420">
    <property type="entry name" value="BRCT_dom_sf"/>
</dbReference>
<dbReference type="PRINTS" id="PR00869">
    <property type="entry name" value="DNAPOLX"/>
</dbReference>
<gene>
    <name evidence="12" type="ORF">EHS25_009707</name>
</gene>
<keyword evidence="7" id="KW-0456">Lyase</keyword>
<dbReference type="AlphaFoldDB" id="A0A427YJY3"/>
<evidence type="ECO:0000259" key="11">
    <source>
        <dbReference type="PROSITE" id="PS50172"/>
    </source>
</evidence>
<evidence type="ECO:0000256" key="4">
    <source>
        <dbReference type="ARBA" id="ARBA00022763"/>
    </source>
</evidence>
<dbReference type="SMART" id="SM00292">
    <property type="entry name" value="BRCT"/>
    <property type="match status" value="1"/>
</dbReference>
<dbReference type="Gene3D" id="3.40.50.10190">
    <property type="entry name" value="BRCT domain"/>
    <property type="match status" value="1"/>
</dbReference>
<dbReference type="SUPFAM" id="SSF81301">
    <property type="entry name" value="Nucleotidyltransferase"/>
    <property type="match status" value="1"/>
</dbReference>
<comment type="catalytic activity">
    <reaction evidence="8 9">
        <text>DNA(n) + a 2'-deoxyribonucleoside 5'-triphosphate = DNA(n+1) + diphosphate</text>
        <dbReference type="Rhea" id="RHEA:22508"/>
        <dbReference type="Rhea" id="RHEA-COMP:17339"/>
        <dbReference type="Rhea" id="RHEA-COMP:17340"/>
        <dbReference type="ChEBI" id="CHEBI:33019"/>
        <dbReference type="ChEBI" id="CHEBI:61560"/>
        <dbReference type="ChEBI" id="CHEBI:173112"/>
        <dbReference type="EC" id="2.7.7.7"/>
    </reaction>
</comment>
<comment type="function">
    <text evidence="9">DNA polymerase that functions in several pathways of DNA repair. Involved in base excision repair (BER) responsible for repair of lesions that give rise to abasic (AP) sites in DNA. Also contributes to DNA double-strand break repair by non-homologous end joining and homologous recombination. Has both template-dependent and template-independent (terminal transferase) DNA polymerase activities. Has also a 5'-deoxyribose-5-phosphate lyase (dRP lyase) activity.</text>
</comment>
<dbReference type="PANTHER" id="PTHR11276:SF28">
    <property type="entry name" value="DNA POLYMERASE LAMBDA"/>
    <property type="match status" value="1"/>
</dbReference>
<evidence type="ECO:0000256" key="5">
    <source>
        <dbReference type="ARBA" id="ARBA00022932"/>
    </source>
</evidence>
<dbReference type="InterPro" id="IPR027421">
    <property type="entry name" value="DNA_pol_lamdba_lyase_dom_sf"/>
</dbReference>
<keyword evidence="4 9" id="KW-0227">DNA damage</keyword>
<dbReference type="STRING" id="1890683.A0A427YJY3"/>
<dbReference type="Gene3D" id="1.10.150.20">
    <property type="entry name" value="5' to 3' exonuclease, C-terminal subdomain"/>
    <property type="match status" value="1"/>
</dbReference>
<dbReference type="CDD" id="cd00141">
    <property type="entry name" value="NT_POLXc"/>
    <property type="match status" value="1"/>
</dbReference>
<keyword evidence="2" id="KW-0237">DNA synthesis</keyword>
<name>A0A427YJY3_9TREE</name>
<keyword evidence="3" id="KW-0235">DNA replication</keyword>
<feature type="region of interest" description="Disordered" evidence="10">
    <location>
        <begin position="604"/>
        <end position="625"/>
    </location>
</feature>
<dbReference type="EC" id="2.7.7.7" evidence="9"/>
<dbReference type="SUPFAM" id="SSF47802">
    <property type="entry name" value="DNA polymerase beta, N-terminal domain-like"/>
    <property type="match status" value="1"/>
</dbReference>
<feature type="domain" description="BRCT" evidence="11">
    <location>
        <begin position="54"/>
        <end position="152"/>
    </location>
</feature>
<dbReference type="PANTHER" id="PTHR11276">
    <property type="entry name" value="DNA POLYMERASE TYPE-X FAMILY MEMBER"/>
    <property type="match status" value="1"/>
</dbReference>
<evidence type="ECO:0000256" key="9">
    <source>
        <dbReference type="RuleBase" id="RU366014"/>
    </source>
</evidence>
<keyword evidence="6 9" id="KW-0234">DNA repair</keyword>
<dbReference type="SUPFAM" id="SSF52113">
    <property type="entry name" value="BRCT domain"/>
    <property type="match status" value="1"/>
</dbReference>
<dbReference type="GO" id="GO:0005634">
    <property type="term" value="C:nucleus"/>
    <property type="evidence" value="ECO:0007669"/>
    <property type="project" value="UniProtKB-SubCell"/>
</dbReference>
<comment type="cofactor">
    <cofactor evidence="1">
        <name>Mn(2+)</name>
        <dbReference type="ChEBI" id="CHEBI:29035"/>
    </cofactor>
</comment>
<evidence type="ECO:0000256" key="6">
    <source>
        <dbReference type="ARBA" id="ARBA00023204"/>
    </source>
</evidence>
<feature type="region of interest" description="Disordered" evidence="10">
    <location>
        <begin position="186"/>
        <end position="269"/>
    </location>
</feature>
<dbReference type="InterPro" id="IPR028207">
    <property type="entry name" value="DNA_pol_B_palm_palm"/>
</dbReference>
<evidence type="ECO:0000256" key="2">
    <source>
        <dbReference type="ARBA" id="ARBA00022634"/>
    </source>
</evidence>
<dbReference type="Pfam" id="PF14716">
    <property type="entry name" value="HHH_8"/>
    <property type="match status" value="1"/>
</dbReference>
<dbReference type="Gene3D" id="1.10.150.110">
    <property type="entry name" value="DNA polymerase beta, N-terminal domain-like"/>
    <property type="match status" value="1"/>
</dbReference>
<keyword evidence="5 9" id="KW-0239">DNA-directed DNA polymerase</keyword>